<proteinExistence type="predicted"/>
<evidence type="ECO:0000313" key="2">
    <source>
        <dbReference type="EMBL" id="CAF4444407.1"/>
    </source>
</evidence>
<dbReference type="Proteomes" id="UP000682733">
    <property type="component" value="Unassembled WGS sequence"/>
</dbReference>
<evidence type="ECO:0000313" key="3">
    <source>
        <dbReference type="Proteomes" id="UP000677228"/>
    </source>
</evidence>
<evidence type="ECO:0000313" key="1">
    <source>
        <dbReference type="EMBL" id="CAF1623480.1"/>
    </source>
</evidence>
<dbReference type="EMBL" id="CAJOBA010081615">
    <property type="protein sequence ID" value="CAF4444407.1"/>
    <property type="molecule type" value="Genomic_DNA"/>
</dbReference>
<organism evidence="1 3">
    <name type="scientific">Didymodactylos carnosus</name>
    <dbReference type="NCBI Taxonomy" id="1234261"/>
    <lineage>
        <taxon>Eukaryota</taxon>
        <taxon>Metazoa</taxon>
        <taxon>Spiralia</taxon>
        <taxon>Gnathifera</taxon>
        <taxon>Rotifera</taxon>
        <taxon>Eurotatoria</taxon>
        <taxon>Bdelloidea</taxon>
        <taxon>Philodinida</taxon>
        <taxon>Philodinidae</taxon>
        <taxon>Didymodactylos</taxon>
    </lineage>
</organism>
<sequence>MISSKIEKVTSDNGKVKLNEENIFLKQSLQSLKNFIKNYTEICELKQDEWNEFQLRLKLTNQTLDNCNQKRK</sequence>
<dbReference type="Proteomes" id="UP000677228">
    <property type="component" value="Unassembled WGS sequence"/>
</dbReference>
<protein>
    <submittedName>
        <fullName evidence="1">Uncharacterized protein</fullName>
    </submittedName>
</protein>
<gene>
    <name evidence="1" type="ORF">OVA965_LOCUS43326</name>
    <name evidence="2" type="ORF">TMI583_LOCUS45536</name>
</gene>
<name>A0A8S2G4R0_9BILA</name>
<reference evidence="1" key="1">
    <citation type="submission" date="2021-02" db="EMBL/GenBank/DDBJ databases">
        <authorList>
            <person name="Nowell W R."/>
        </authorList>
    </citation>
    <scope>NUCLEOTIDE SEQUENCE</scope>
</reference>
<accession>A0A8S2G4R0</accession>
<comment type="caution">
    <text evidence="1">The sequence shown here is derived from an EMBL/GenBank/DDBJ whole genome shotgun (WGS) entry which is preliminary data.</text>
</comment>
<dbReference type="AlphaFoldDB" id="A0A8S2G4R0"/>
<dbReference type="EMBL" id="CAJNOK010056606">
    <property type="protein sequence ID" value="CAF1623480.1"/>
    <property type="molecule type" value="Genomic_DNA"/>
</dbReference>